<dbReference type="EMBL" id="JBEWLY010000017">
    <property type="protein sequence ID" value="MET1756054.1"/>
    <property type="molecule type" value="Genomic_DNA"/>
</dbReference>
<gene>
    <name evidence="2" type="ORF">ABVV53_11380</name>
</gene>
<organism evidence="2 3">
    <name type="scientific">Novosphingobium kalidii</name>
    <dbReference type="NCBI Taxonomy" id="3230299"/>
    <lineage>
        <taxon>Bacteria</taxon>
        <taxon>Pseudomonadati</taxon>
        <taxon>Pseudomonadota</taxon>
        <taxon>Alphaproteobacteria</taxon>
        <taxon>Sphingomonadales</taxon>
        <taxon>Sphingomonadaceae</taxon>
        <taxon>Novosphingobium</taxon>
    </lineage>
</organism>
<keyword evidence="1" id="KW-0732">Signal</keyword>
<evidence type="ECO:0000313" key="2">
    <source>
        <dbReference type="EMBL" id="MET1756054.1"/>
    </source>
</evidence>
<comment type="caution">
    <text evidence="2">The sequence shown here is derived from an EMBL/GenBank/DDBJ whole genome shotgun (WGS) entry which is preliminary data.</text>
</comment>
<evidence type="ECO:0000256" key="1">
    <source>
        <dbReference type="SAM" id="SignalP"/>
    </source>
</evidence>
<sequence length="112" mass="11655">MFRRLLAMLLLLALSAPALAMSGHCAAPPADSAAAYAASHEAAVPKNADHEHTGHSAPVHAEGRDCIGCVLPDLGRLAAPEAELRTILIGAPRPLFALNDSRARPETPPPRA</sequence>
<feature type="signal peptide" evidence="1">
    <location>
        <begin position="1"/>
        <end position="20"/>
    </location>
</feature>
<evidence type="ECO:0000313" key="3">
    <source>
        <dbReference type="Proteomes" id="UP001548713"/>
    </source>
</evidence>
<keyword evidence="3" id="KW-1185">Reference proteome</keyword>
<dbReference type="RefSeq" id="WP_353984539.1">
    <property type="nucleotide sequence ID" value="NZ_JBEWLY010000017.1"/>
</dbReference>
<reference evidence="2 3" key="1">
    <citation type="submission" date="2024-07" db="EMBL/GenBank/DDBJ databases">
        <title>Novosphingobium kalidii RD2P27.</title>
        <authorList>
            <person name="Sun J.-Q."/>
        </authorList>
    </citation>
    <scope>NUCLEOTIDE SEQUENCE [LARGE SCALE GENOMIC DNA]</scope>
    <source>
        <strain evidence="2 3">RD2P27</strain>
    </source>
</reference>
<proteinExistence type="predicted"/>
<protein>
    <recommendedName>
        <fullName evidence="4">DUF2946 domain-containing protein</fullName>
    </recommendedName>
</protein>
<dbReference type="Proteomes" id="UP001548713">
    <property type="component" value="Unassembled WGS sequence"/>
</dbReference>
<name>A0ABV2D438_9SPHN</name>
<feature type="chain" id="PRO_5045807380" description="DUF2946 domain-containing protein" evidence="1">
    <location>
        <begin position="21"/>
        <end position="112"/>
    </location>
</feature>
<accession>A0ABV2D438</accession>
<evidence type="ECO:0008006" key="4">
    <source>
        <dbReference type="Google" id="ProtNLM"/>
    </source>
</evidence>